<evidence type="ECO:0000256" key="1">
    <source>
        <dbReference type="SAM" id="MobiDB-lite"/>
    </source>
</evidence>
<name>A0ABN2LSS6_9ACTN</name>
<organism evidence="3 4">
    <name type="scientific">Luedemannella flava</name>
    <dbReference type="NCBI Taxonomy" id="349316"/>
    <lineage>
        <taxon>Bacteria</taxon>
        <taxon>Bacillati</taxon>
        <taxon>Actinomycetota</taxon>
        <taxon>Actinomycetes</taxon>
        <taxon>Micromonosporales</taxon>
        <taxon>Micromonosporaceae</taxon>
        <taxon>Luedemannella</taxon>
    </lineage>
</organism>
<dbReference type="Pfam" id="PF01243">
    <property type="entry name" value="PNPOx_N"/>
    <property type="match status" value="1"/>
</dbReference>
<reference evidence="3 4" key="1">
    <citation type="journal article" date="2019" name="Int. J. Syst. Evol. Microbiol.">
        <title>The Global Catalogue of Microorganisms (GCM) 10K type strain sequencing project: providing services to taxonomists for standard genome sequencing and annotation.</title>
        <authorList>
            <consortium name="The Broad Institute Genomics Platform"/>
            <consortium name="The Broad Institute Genome Sequencing Center for Infectious Disease"/>
            <person name="Wu L."/>
            <person name="Ma J."/>
        </authorList>
    </citation>
    <scope>NUCLEOTIDE SEQUENCE [LARGE SCALE GENOMIC DNA]</scope>
    <source>
        <strain evidence="3 4">JCM 13250</strain>
    </source>
</reference>
<keyword evidence="4" id="KW-1185">Reference proteome</keyword>
<dbReference type="InterPro" id="IPR011576">
    <property type="entry name" value="Pyridox_Oxase_N"/>
</dbReference>
<feature type="region of interest" description="Disordered" evidence="1">
    <location>
        <begin position="1"/>
        <end position="24"/>
    </location>
</feature>
<feature type="domain" description="Pyridoxamine 5'-phosphate oxidase N-terminal" evidence="2">
    <location>
        <begin position="33"/>
        <end position="156"/>
    </location>
</feature>
<dbReference type="InterPro" id="IPR012349">
    <property type="entry name" value="Split_barrel_FMN-bd"/>
</dbReference>
<proteinExistence type="predicted"/>
<dbReference type="EMBL" id="BAAALT010000053">
    <property type="protein sequence ID" value="GAA1798430.1"/>
    <property type="molecule type" value="Genomic_DNA"/>
</dbReference>
<evidence type="ECO:0000259" key="2">
    <source>
        <dbReference type="Pfam" id="PF01243"/>
    </source>
</evidence>
<dbReference type="Gene3D" id="2.30.110.10">
    <property type="entry name" value="Electron Transport, Fmn-binding Protein, Chain A"/>
    <property type="match status" value="1"/>
</dbReference>
<protein>
    <submittedName>
        <fullName evidence="3">Pyridoxamine 5'-phosphate oxidase family protein</fullName>
    </submittedName>
</protein>
<dbReference type="Proteomes" id="UP001500218">
    <property type="component" value="Unassembled WGS sequence"/>
</dbReference>
<evidence type="ECO:0000313" key="4">
    <source>
        <dbReference type="Proteomes" id="UP001500218"/>
    </source>
</evidence>
<evidence type="ECO:0000313" key="3">
    <source>
        <dbReference type="EMBL" id="GAA1798430.1"/>
    </source>
</evidence>
<comment type="caution">
    <text evidence="3">The sequence shown here is derived from an EMBL/GenBank/DDBJ whole genome shotgun (WGS) entry which is preliminary data.</text>
</comment>
<dbReference type="SUPFAM" id="SSF50475">
    <property type="entry name" value="FMN-binding split barrel"/>
    <property type="match status" value="1"/>
</dbReference>
<gene>
    <name evidence="3" type="ORF">GCM10009682_20000</name>
</gene>
<accession>A0ABN2LSS6</accession>
<sequence>MLAVADRHGPAGRSPLLGPSPSRDAEAVTLTTDQVWSALGRASFAVLSHVTPAGAPRSTGVLYAAHDRRLFVVVASDGWKARHIAADGRVSVTVPVRRGGPLSLLFPIPPATVSFPATAVVHEAGSREGARILSAMMHRLPRERLSQSRIIEIRPEGHFVTYGLGVSLTRMRHPGLARARVPVSG</sequence>